<protein>
    <submittedName>
        <fullName evidence="1">Uncharacterized protein</fullName>
    </submittedName>
</protein>
<proteinExistence type="predicted"/>
<dbReference type="Proteomes" id="UP001266995">
    <property type="component" value="Unassembled WGS sequence"/>
</dbReference>
<evidence type="ECO:0000313" key="1">
    <source>
        <dbReference type="EMBL" id="MDT4512412.1"/>
    </source>
</evidence>
<comment type="caution">
    <text evidence="1">The sequence shown here is derived from an EMBL/GenBank/DDBJ whole genome shotgun (WGS) entry which is preliminary data.</text>
</comment>
<gene>
    <name evidence="1" type="ORF">RO785_15690</name>
</gene>
<evidence type="ECO:0000313" key="2">
    <source>
        <dbReference type="Proteomes" id="UP001266995"/>
    </source>
</evidence>
<organism evidence="1 2">
    <name type="scientific">Bacteroides cellulosilyticus</name>
    <dbReference type="NCBI Taxonomy" id="246787"/>
    <lineage>
        <taxon>Bacteria</taxon>
        <taxon>Pseudomonadati</taxon>
        <taxon>Bacteroidota</taxon>
        <taxon>Bacteroidia</taxon>
        <taxon>Bacteroidales</taxon>
        <taxon>Bacteroidaceae</taxon>
        <taxon>Bacteroides</taxon>
    </lineage>
</organism>
<dbReference type="EMBL" id="JAVSNH010000001">
    <property type="protein sequence ID" value="MDT4512412.1"/>
    <property type="molecule type" value="Genomic_DNA"/>
</dbReference>
<reference evidence="1" key="1">
    <citation type="submission" date="2023-08" db="EMBL/GenBank/DDBJ databases">
        <title>Reintroducing virulent viruses to syntetic microbiomes.</title>
        <authorList>
            <person name="Wilde J."/>
            <person name="Boyes R."/>
            <person name="Robinson A.V."/>
            <person name="Daisley B.A."/>
            <person name="Allen-Vercoe E."/>
        </authorList>
    </citation>
    <scope>NUCLEOTIDE SEQUENCE</scope>
    <source>
        <strain evidence="1">225I_12FAA</strain>
    </source>
</reference>
<sequence length="71" mass="7893">MGYIKFVLKRTSDEAGNTCYVRISRMESDMTGVGTYELNLIMHALSALGGKVEMNTDFLLDTSRLDNDILG</sequence>
<dbReference type="AlphaFoldDB" id="A0AAW8VI54"/>
<accession>A0AAW8VI54</accession>
<dbReference type="RefSeq" id="WP_313753322.1">
    <property type="nucleotide sequence ID" value="NZ_JAVSNH010000001.1"/>
</dbReference>
<name>A0AAW8VI54_9BACE</name>